<accession>A0A1Y3UCT4</accession>
<evidence type="ECO:0008006" key="3">
    <source>
        <dbReference type="Google" id="ProtNLM"/>
    </source>
</evidence>
<dbReference type="InterPro" id="IPR023696">
    <property type="entry name" value="Ureohydrolase_dom_sf"/>
</dbReference>
<sequence length="276" mass="31501">MFSYEDAPGGTVPFSFWKERRDLMKSDVTIMDFTGIYEKERFYRGVHVHWIDCRDIQGTNCYCDEEGEQALRRKIAPYSAEAIHFIDSGNYHYMTKLWTEKLREPFVLAVEDHHPDMQPPLFQELLSCGCWVNGVLDGNPYVQKVVLLGADKELVAAVPEPYRSRMVAYDESQIAEGDRWESCFPKDLPVYLSIDKDILSPSQVHTNWQQGTLTFSQLQNVILELFRRCRVLGADICGECADALFHAADDKVILQDDSVNGRLLHILMALGKAGKA</sequence>
<organism evidence="1 2">
    <name type="scientific">Anaerotignum lactatifermentans</name>
    <dbReference type="NCBI Taxonomy" id="160404"/>
    <lineage>
        <taxon>Bacteria</taxon>
        <taxon>Bacillati</taxon>
        <taxon>Bacillota</taxon>
        <taxon>Clostridia</taxon>
        <taxon>Lachnospirales</taxon>
        <taxon>Anaerotignaceae</taxon>
        <taxon>Anaerotignum</taxon>
    </lineage>
</organism>
<dbReference type="AlphaFoldDB" id="A0A1Y3UCT4"/>
<reference evidence="2" key="1">
    <citation type="submission" date="2017-04" db="EMBL/GenBank/DDBJ databases">
        <title>Function of individual gut microbiota members based on whole genome sequencing of pure cultures obtained from chicken caecum.</title>
        <authorList>
            <person name="Medvecky M."/>
            <person name="Cejkova D."/>
            <person name="Polansky O."/>
            <person name="Karasova D."/>
            <person name="Kubasova T."/>
            <person name="Cizek A."/>
            <person name="Rychlik I."/>
        </authorList>
    </citation>
    <scope>NUCLEOTIDE SEQUENCE [LARGE SCALE GENOMIC DNA]</scope>
    <source>
        <strain evidence="2">An75</strain>
    </source>
</reference>
<proteinExistence type="predicted"/>
<gene>
    <name evidence="1" type="ORF">B5G26_04575</name>
</gene>
<dbReference type="Proteomes" id="UP000195455">
    <property type="component" value="Unassembled WGS sequence"/>
</dbReference>
<dbReference type="EMBL" id="NFHM01000004">
    <property type="protein sequence ID" value="OUN44917.1"/>
    <property type="molecule type" value="Genomic_DNA"/>
</dbReference>
<dbReference type="SUPFAM" id="SSF52768">
    <property type="entry name" value="Arginase/deacetylase"/>
    <property type="match status" value="1"/>
</dbReference>
<protein>
    <recommendedName>
        <fullName evidence="3">Arginase</fullName>
    </recommendedName>
</protein>
<evidence type="ECO:0000313" key="1">
    <source>
        <dbReference type="EMBL" id="OUN44917.1"/>
    </source>
</evidence>
<comment type="caution">
    <text evidence="1">The sequence shown here is derived from an EMBL/GenBank/DDBJ whole genome shotgun (WGS) entry which is preliminary data.</text>
</comment>
<dbReference type="Gene3D" id="3.40.800.10">
    <property type="entry name" value="Ureohydrolase domain"/>
    <property type="match status" value="1"/>
</dbReference>
<evidence type="ECO:0000313" key="2">
    <source>
        <dbReference type="Proteomes" id="UP000195455"/>
    </source>
</evidence>
<name>A0A1Y3UCT4_9FIRM</name>